<dbReference type="InterPro" id="IPR001680">
    <property type="entry name" value="WD40_rpt"/>
</dbReference>
<proteinExistence type="predicted"/>
<evidence type="ECO:0008006" key="7">
    <source>
        <dbReference type="Google" id="ProtNLM"/>
    </source>
</evidence>
<keyword evidence="2" id="KW-0677">Repeat</keyword>
<protein>
    <recommendedName>
        <fullName evidence="7">WD40 repeat-like protein</fullName>
    </recommendedName>
</protein>
<dbReference type="Proteomes" id="UP000567179">
    <property type="component" value="Unassembled WGS sequence"/>
</dbReference>
<accession>A0A8H5FAC3</accession>
<evidence type="ECO:0000313" key="6">
    <source>
        <dbReference type="Proteomes" id="UP000567179"/>
    </source>
</evidence>
<keyword evidence="6" id="KW-1185">Reference proteome</keyword>
<reference evidence="5 6" key="1">
    <citation type="journal article" date="2020" name="ISME J.">
        <title>Uncovering the hidden diversity of litter-decomposition mechanisms in mushroom-forming fungi.</title>
        <authorList>
            <person name="Floudas D."/>
            <person name="Bentzer J."/>
            <person name="Ahren D."/>
            <person name="Johansson T."/>
            <person name="Persson P."/>
            <person name="Tunlid A."/>
        </authorList>
    </citation>
    <scope>NUCLEOTIDE SEQUENCE [LARGE SCALE GENOMIC DNA]</scope>
    <source>
        <strain evidence="5 6">CBS 101986</strain>
    </source>
</reference>
<dbReference type="SMART" id="SM00320">
    <property type="entry name" value="WD40"/>
    <property type="match status" value="4"/>
</dbReference>
<feature type="repeat" description="WD" evidence="3">
    <location>
        <begin position="221"/>
        <end position="262"/>
    </location>
</feature>
<gene>
    <name evidence="5" type="ORF">D9619_009407</name>
</gene>
<dbReference type="PANTHER" id="PTHR44019">
    <property type="entry name" value="WD REPEAT-CONTAINING PROTEIN 55"/>
    <property type="match status" value="1"/>
</dbReference>
<comment type="caution">
    <text evidence="5">The sequence shown here is derived from an EMBL/GenBank/DDBJ whole genome shotgun (WGS) entry which is preliminary data.</text>
</comment>
<feature type="region of interest" description="Disordered" evidence="4">
    <location>
        <begin position="271"/>
        <end position="297"/>
    </location>
</feature>
<dbReference type="PROSITE" id="PS50082">
    <property type="entry name" value="WD_REPEATS_2"/>
    <property type="match status" value="1"/>
</dbReference>
<dbReference type="PANTHER" id="PTHR44019:SF8">
    <property type="entry name" value="POC1 CENTRIOLAR PROTEIN HOMOLOG"/>
    <property type="match status" value="1"/>
</dbReference>
<sequence>MSDANSTCIVLPVLTVQNSFSEVIKEVQDGFTPYDRFWVSCYKASEPSVHTKIRAELDDRDRNLVLLKSEEDGVDIKRESSGSYSISCRSLGLPPTTVITPVQEYTDKDRANPAQPQRITAFDVAPDGSRYATGFLDGSVLIYPTRPTEQQVDSLIAQNVEVTTAKTISRPHLSAVQSLKFFPSSQVILSSGLDFSLAVLPGTLSEGNSRVPTRVSPVRTLRAHTRSVTDTAIIGLGRNILSASLDSTVKLWEVSSGDVLASLATSSGVNRISLGERPPTPPDDESPAPPSSVTDAREQPEVASKVVFCALQSGSFELLDLGAKKSVFLSPRGTDGALTSIVYDEAHALLATGSARGTVCVYDVRALAAPVTSFRRLETAIQDLVFVHRTNGAVDLAVATSDGLPYVASVVPEGPAVRAELVGPDCDPVKNVVVRSATEGGRLELWSSSDDSIVRRYVL</sequence>
<organism evidence="5 6">
    <name type="scientific">Psilocybe cf. subviscida</name>
    <dbReference type="NCBI Taxonomy" id="2480587"/>
    <lineage>
        <taxon>Eukaryota</taxon>
        <taxon>Fungi</taxon>
        <taxon>Dikarya</taxon>
        <taxon>Basidiomycota</taxon>
        <taxon>Agaricomycotina</taxon>
        <taxon>Agaricomycetes</taxon>
        <taxon>Agaricomycetidae</taxon>
        <taxon>Agaricales</taxon>
        <taxon>Agaricineae</taxon>
        <taxon>Strophariaceae</taxon>
        <taxon>Psilocybe</taxon>
    </lineage>
</organism>
<dbReference type="Gene3D" id="2.130.10.10">
    <property type="entry name" value="YVTN repeat-like/Quinoprotein amine dehydrogenase"/>
    <property type="match status" value="2"/>
</dbReference>
<keyword evidence="1 3" id="KW-0853">WD repeat</keyword>
<dbReference type="PROSITE" id="PS00678">
    <property type="entry name" value="WD_REPEATS_1"/>
    <property type="match status" value="1"/>
</dbReference>
<dbReference type="InterPro" id="IPR036322">
    <property type="entry name" value="WD40_repeat_dom_sf"/>
</dbReference>
<dbReference type="EMBL" id="JAACJJ010000002">
    <property type="protein sequence ID" value="KAF5329606.1"/>
    <property type="molecule type" value="Genomic_DNA"/>
</dbReference>
<evidence type="ECO:0000256" key="3">
    <source>
        <dbReference type="PROSITE-ProRule" id="PRU00221"/>
    </source>
</evidence>
<dbReference type="InterPro" id="IPR050505">
    <property type="entry name" value="WDR55/POC1"/>
</dbReference>
<dbReference type="Pfam" id="PF00400">
    <property type="entry name" value="WD40"/>
    <property type="match status" value="1"/>
</dbReference>
<dbReference type="OrthoDB" id="10257301at2759"/>
<name>A0A8H5FAC3_9AGAR</name>
<evidence type="ECO:0000256" key="1">
    <source>
        <dbReference type="ARBA" id="ARBA00022574"/>
    </source>
</evidence>
<evidence type="ECO:0000256" key="2">
    <source>
        <dbReference type="ARBA" id="ARBA00022737"/>
    </source>
</evidence>
<dbReference type="PROSITE" id="PS50294">
    <property type="entry name" value="WD_REPEATS_REGION"/>
    <property type="match status" value="1"/>
</dbReference>
<dbReference type="SUPFAM" id="SSF50978">
    <property type="entry name" value="WD40 repeat-like"/>
    <property type="match status" value="1"/>
</dbReference>
<dbReference type="InterPro" id="IPR015943">
    <property type="entry name" value="WD40/YVTN_repeat-like_dom_sf"/>
</dbReference>
<dbReference type="AlphaFoldDB" id="A0A8H5FAC3"/>
<evidence type="ECO:0000313" key="5">
    <source>
        <dbReference type="EMBL" id="KAF5329606.1"/>
    </source>
</evidence>
<evidence type="ECO:0000256" key="4">
    <source>
        <dbReference type="SAM" id="MobiDB-lite"/>
    </source>
</evidence>
<dbReference type="InterPro" id="IPR019775">
    <property type="entry name" value="WD40_repeat_CS"/>
</dbReference>